<dbReference type="Pfam" id="PF12657">
    <property type="entry name" value="TFIIIC_delta"/>
    <property type="match status" value="1"/>
</dbReference>
<dbReference type="OrthoDB" id="6021743at2759"/>
<feature type="domain" description="Transcription factor IIIC 90kDa subunit N-terminal" evidence="1">
    <location>
        <begin position="19"/>
        <end position="481"/>
    </location>
</feature>
<protein>
    <recommendedName>
        <fullName evidence="5">Transcription factor IIIC putative zinc-finger domain-containing protein</fullName>
    </recommendedName>
</protein>
<dbReference type="InterPro" id="IPR044230">
    <property type="entry name" value="GTF3C4"/>
</dbReference>
<accession>A0A9P4MSS5</accession>
<evidence type="ECO:0000259" key="2">
    <source>
        <dbReference type="Pfam" id="PF12660"/>
    </source>
</evidence>
<gene>
    <name evidence="3" type="ORF">K461DRAFT_290101</name>
</gene>
<dbReference type="Proteomes" id="UP000799439">
    <property type="component" value="Unassembled WGS sequence"/>
</dbReference>
<name>A0A9P4MSS5_9PEZI</name>
<feature type="domain" description="Transcription factor IIIC putative zinc-finger" evidence="2">
    <location>
        <begin position="650"/>
        <end position="754"/>
    </location>
</feature>
<proteinExistence type="predicted"/>
<dbReference type="GO" id="GO:0006384">
    <property type="term" value="P:transcription initiation at RNA polymerase III promoter"/>
    <property type="evidence" value="ECO:0007669"/>
    <property type="project" value="InterPro"/>
</dbReference>
<dbReference type="PANTHER" id="PTHR15496">
    <property type="entry name" value="GENERAL TRANSCRIPTION FACTOR 3C POLYPEPTIDE 4 FAMILY"/>
    <property type="match status" value="1"/>
</dbReference>
<dbReference type="GO" id="GO:0004402">
    <property type="term" value="F:histone acetyltransferase activity"/>
    <property type="evidence" value="ECO:0007669"/>
    <property type="project" value="InterPro"/>
</dbReference>
<reference evidence="3" key="1">
    <citation type="journal article" date="2020" name="Stud. Mycol.">
        <title>101 Dothideomycetes genomes: a test case for predicting lifestyles and emergence of pathogens.</title>
        <authorList>
            <person name="Haridas S."/>
            <person name="Albert R."/>
            <person name="Binder M."/>
            <person name="Bloem J."/>
            <person name="Labutti K."/>
            <person name="Salamov A."/>
            <person name="Andreopoulos B."/>
            <person name="Baker S."/>
            <person name="Barry K."/>
            <person name="Bills G."/>
            <person name="Bluhm B."/>
            <person name="Cannon C."/>
            <person name="Castanera R."/>
            <person name="Culley D."/>
            <person name="Daum C."/>
            <person name="Ezra D."/>
            <person name="Gonzalez J."/>
            <person name="Henrissat B."/>
            <person name="Kuo A."/>
            <person name="Liang C."/>
            <person name="Lipzen A."/>
            <person name="Lutzoni F."/>
            <person name="Magnuson J."/>
            <person name="Mondo S."/>
            <person name="Nolan M."/>
            <person name="Ohm R."/>
            <person name="Pangilinan J."/>
            <person name="Park H.-J."/>
            <person name="Ramirez L."/>
            <person name="Alfaro M."/>
            <person name="Sun H."/>
            <person name="Tritt A."/>
            <person name="Yoshinaga Y."/>
            <person name="Zwiers L.-H."/>
            <person name="Turgeon B."/>
            <person name="Goodwin S."/>
            <person name="Spatafora J."/>
            <person name="Crous P."/>
            <person name="Grigoriev I."/>
        </authorList>
    </citation>
    <scope>NUCLEOTIDE SEQUENCE</scope>
    <source>
        <strain evidence="3">CBS 260.36</strain>
    </source>
</reference>
<sequence length="756" mass="83549">MAESIILGGWPAAADCVAWSYDNVIAVAIRDSVTLLTPSFSLKPGAGLEWKTATLDVGRYTETEVPLRQTLPWSSFSIGEELSERQVTVLAWSPPRLGMFGRSVLAVLTADDILSIWECHGKLDAKHHWRRALMVNDALKSHHTRNASNADKGHDNDSASHRLVRVKSFSWAQLPETHDQTMRLESVLSEASHFMAVSDDNGGIAVLQLRSPHDLMHPNGDHWSCDVVSYFIAATIEDTSITRCLPATFFPPPTIATQLSWSPWVIDSTHNVTSTLAYTIDSILHLRAIQATAGSEGWRLITSELSTDGEPLLKGTARSPLRWVSKATHLSTNQLLILDPENLLRVTLVYSTPQSFTVEPLVFAVNSWAQVTGMAVAVKESSDINLTLTCYSADLGSSAYNVCIAPGGDVSIITPPWKKRLQEAMQEFGVRHNLSDFVSPKIHGVACSPLEDFTVTCTTLHPSDGPEYTILARQETIVTIAKQMDAKGPFRTALQQGFSLPGQIIADSIMPSLVAATRFEHRADDEDDLTMVQDVIRYLALDNFPDESIDLTRHVVSLERAIHNLRLRVLLNREAIQRRAEMLVKIARGGSEMPPTPDLIVIKVLASAVYNVPAVYHEGHTVSGMIYKIHTTILRIIVNREQGGQKTPEDPQEQRHEVCNTCGSKITFESLRWSRCEQGHQFSRCGLTFLSIQAPGISKHCRICSTRFLNEYKRASLQVSNDGLDPRLAVDQSEPLLQALFAACNVCVYCGGSFIT</sequence>
<dbReference type="Pfam" id="PF12660">
    <property type="entry name" value="zf-TFIIIC"/>
    <property type="match status" value="1"/>
</dbReference>
<dbReference type="EMBL" id="ML996081">
    <property type="protein sequence ID" value="KAF2157826.1"/>
    <property type="molecule type" value="Genomic_DNA"/>
</dbReference>
<dbReference type="AlphaFoldDB" id="A0A9P4MSS5"/>
<dbReference type="InterPro" id="IPR024761">
    <property type="entry name" value="TFIIIC_delta_N"/>
</dbReference>
<comment type="caution">
    <text evidence="3">The sequence shown here is derived from an EMBL/GenBank/DDBJ whole genome shotgun (WGS) entry which is preliminary data.</text>
</comment>
<organism evidence="3 4">
    <name type="scientific">Myriangium duriaei CBS 260.36</name>
    <dbReference type="NCBI Taxonomy" id="1168546"/>
    <lineage>
        <taxon>Eukaryota</taxon>
        <taxon>Fungi</taxon>
        <taxon>Dikarya</taxon>
        <taxon>Ascomycota</taxon>
        <taxon>Pezizomycotina</taxon>
        <taxon>Dothideomycetes</taxon>
        <taxon>Dothideomycetidae</taxon>
        <taxon>Myriangiales</taxon>
        <taxon>Myriangiaceae</taxon>
        <taxon>Myriangium</taxon>
    </lineage>
</organism>
<keyword evidence="4" id="KW-1185">Reference proteome</keyword>
<evidence type="ECO:0000259" key="1">
    <source>
        <dbReference type="Pfam" id="PF12657"/>
    </source>
</evidence>
<evidence type="ECO:0000313" key="3">
    <source>
        <dbReference type="EMBL" id="KAF2157826.1"/>
    </source>
</evidence>
<dbReference type="GO" id="GO:0000127">
    <property type="term" value="C:transcription factor TFIIIC complex"/>
    <property type="evidence" value="ECO:0007669"/>
    <property type="project" value="InterPro"/>
</dbReference>
<dbReference type="InterPro" id="IPR024764">
    <property type="entry name" value="TFIIIC_Znf"/>
</dbReference>
<evidence type="ECO:0008006" key="5">
    <source>
        <dbReference type="Google" id="ProtNLM"/>
    </source>
</evidence>
<dbReference type="PANTHER" id="PTHR15496:SF2">
    <property type="entry name" value="GENERAL TRANSCRIPTION FACTOR 3C POLYPEPTIDE 4"/>
    <property type="match status" value="1"/>
</dbReference>
<evidence type="ECO:0000313" key="4">
    <source>
        <dbReference type="Proteomes" id="UP000799439"/>
    </source>
</evidence>